<proteinExistence type="predicted"/>
<dbReference type="Pfam" id="PF01569">
    <property type="entry name" value="PAP2"/>
    <property type="match status" value="1"/>
</dbReference>
<keyword evidence="1" id="KW-1133">Transmembrane helix</keyword>
<evidence type="ECO:0000313" key="4">
    <source>
        <dbReference type="Proteomes" id="UP000178811"/>
    </source>
</evidence>
<dbReference type="EMBL" id="MFLW01000017">
    <property type="protein sequence ID" value="OGG78266.1"/>
    <property type="molecule type" value="Genomic_DNA"/>
</dbReference>
<feature type="transmembrane region" description="Helical" evidence="1">
    <location>
        <begin position="100"/>
        <end position="119"/>
    </location>
</feature>
<feature type="transmembrane region" description="Helical" evidence="1">
    <location>
        <begin position="58"/>
        <end position="80"/>
    </location>
</feature>
<dbReference type="Gene3D" id="1.20.144.10">
    <property type="entry name" value="Phosphatidic acid phosphatase type 2/haloperoxidase"/>
    <property type="match status" value="1"/>
</dbReference>
<feature type="transmembrane region" description="Helical" evidence="1">
    <location>
        <begin position="150"/>
        <end position="168"/>
    </location>
</feature>
<dbReference type="SMART" id="SM00014">
    <property type="entry name" value="acidPPc"/>
    <property type="match status" value="1"/>
</dbReference>
<comment type="caution">
    <text evidence="3">The sequence shown here is derived from an EMBL/GenBank/DDBJ whole genome shotgun (WGS) entry which is preliminary data.</text>
</comment>
<keyword evidence="1" id="KW-0472">Membrane</keyword>
<protein>
    <recommendedName>
        <fullName evidence="2">Phosphatidic acid phosphatase type 2/haloperoxidase domain-containing protein</fullName>
    </recommendedName>
</protein>
<keyword evidence="1" id="KW-0812">Transmembrane</keyword>
<feature type="domain" description="Phosphatidic acid phosphatase type 2/haloperoxidase" evidence="2">
    <location>
        <begin position="57"/>
        <end position="165"/>
    </location>
</feature>
<dbReference type="Proteomes" id="UP000178811">
    <property type="component" value="Unassembled WGS sequence"/>
</dbReference>
<organism evidence="3 4">
    <name type="scientific">Candidatus Kaiserbacteria bacterium RIFCSPLOWO2_01_FULL_52_12b</name>
    <dbReference type="NCBI Taxonomy" id="1798509"/>
    <lineage>
        <taxon>Bacteria</taxon>
        <taxon>Candidatus Kaiseribacteriota</taxon>
    </lineage>
</organism>
<feature type="transmembrane region" description="Helical" evidence="1">
    <location>
        <begin position="126"/>
        <end position="144"/>
    </location>
</feature>
<evidence type="ECO:0000259" key="2">
    <source>
        <dbReference type="SMART" id="SM00014"/>
    </source>
</evidence>
<feature type="transmembrane region" description="Helical" evidence="1">
    <location>
        <begin position="25"/>
        <end position="46"/>
    </location>
</feature>
<dbReference type="InterPro" id="IPR036938">
    <property type="entry name" value="PAP2/HPO_sf"/>
</dbReference>
<dbReference type="PANTHER" id="PTHR14969:SF13">
    <property type="entry name" value="AT30094P"/>
    <property type="match status" value="1"/>
</dbReference>
<evidence type="ECO:0000256" key="1">
    <source>
        <dbReference type="SAM" id="Phobius"/>
    </source>
</evidence>
<name>A0A1F6EXF5_9BACT</name>
<dbReference type="PANTHER" id="PTHR14969">
    <property type="entry name" value="SPHINGOSINE-1-PHOSPHATE PHOSPHOHYDROLASE"/>
    <property type="match status" value="1"/>
</dbReference>
<dbReference type="InterPro" id="IPR000326">
    <property type="entry name" value="PAP2/HPO"/>
</dbReference>
<sequence>MALDTQLFSLLNSVAGRSPFFDESIVFFALYLPYLLVIFFLGLVLFSQYQKREKIQILLVTALSSVIARFGVTELIRFFYHRPRPFADHSVTQLLTSNEWSSPSGHAAFFFAMATAIYLYNKRWGVGFFVAAILITVSRVIAGIHYPSDIALGAFIGISLAYATYYFVHKRLEQQSDS</sequence>
<gene>
    <name evidence="3" type="ORF">A3A36_01690</name>
</gene>
<reference evidence="3 4" key="1">
    <citation type="journal article" date="2016" name="Nat. Commun.">
        <title>Thousands of microbial genomes shed light on interconnected biogeochemical processes in an aquifer system.</title>
        <authorList>
            <person name="Anantharaman K."/>
            <person name="Brown C.T."/>
            <person name="Hug L.A."/>
            <person name="Sharon I."/>
            <person name="Castelle C.J."/>
            <person name="Probst A.J."/>
            <person name="Thomas B.C."/>
            <person name="Singh A."/>
            <person name="Wilkins M.J."/>
            <person name="Karaoz U."/>
            <person name="Brodie E.L."/>
            <person name="Williams K.H."/>
            <person name="Hubbard S.S."/>
            <person name="Banfield J.F."/>
        </authorList>
    </citation>
    <scope>NUCLEOTIDE SEQUENCE [LARGE SCALE GENOMIC DNA]</scope>
</reference>
<dbReference type="AlphaFoldDB" id="A0A1F6EXF5"/>
<evidence type="ECO:0000313" key="3">
    <source>
        <dbReference type="EMBL" id="OGG78266.1"/>
    </source>
</evidence>
<accession>A0A1F6EXF5</accession>
<dbReference type="SUPFAM" id="SSF48317">
    <property type="entry name" value="Acid phosphatase/Vanadium-dependent haloperoxidase"/>
    <property type="match status" value="1"/>
</dbReference>